<dbReference type="SUPFAM" id="SSF50129">
    <property type="entry name" value="GroES-like"/>
    <property type="match status" value="1"/>
</dbReference>
<dbReference type="InterPro" id="IPR036291">
    <property type="entry name" value="NAD(P)-bd_dom_sf"/>
</dbReference>
<dbReference type="NCBIfam" id="TIGR02824">
    <property type="entry name" value="quinone_pig3"/>
    <property type="match status" value="1"/>
</dbReference>
<dbReference type="OrthoDB" id="9780520at2"/>
<evidence type="ECO:0000259" key="3">
    <source>
        <dbReference type="SMART" id="SM00829"/>
    </source>
</evidence>
<dbReference type="PANTHER" id="PTHR48106">
    <property type="entry name" value="QUINONE OXIDOREDUCTASE PIG3-RELATED"/>
    <property type="match status" value="1"/>
</dbReference>
<dbReference type="CDD" id="cd05276">
    <property type="entry name" value="p53_inducible_oxidoreductase"/>
    <property type="match status" value="1"/>
</dbReference>
<dbReference type="Pfam" id="PF08240">
    <property type="entry name" value="ADH_N"/>
    <property type="match status" value="1"/>
</dbReference>
<accession>A0A4R6PTA3</accession>
<protein>
    <submittedName>
        <fullName evidence="4">Putative PIG3 family NAD(P)H quinone oxidoreductase</fullName>
    </submittedName>
</protein>
<dbReference type="Gene3D" id="3.40.50.720">
    <property type="entry name" value="NAD(P)-binding Rossmann-like Domain"/>
    <property type="match status" value="1"/>
</dbReference>
<dbReference type="EMBL" id="SNXI01000001">
    <property type="protein sequence ID" value="TDP40480.1"/>
    <property type="molecule type" value="Genomic_DNA"/>
</dbReference>
<dbReference type="InterPro" id="IPR014189">
    <property type="entry name" value="Quinone_OxRdtase_PIG3"/>
</dbReference>
<dbReference type="AlphaFoldDB" id="A0A4R6PTA3"/>
<dbReference type="GO" id="GO:0016651">
    <property type="term" value="F:oxidoreductase activity, acting on NAD(P)H"/>
    <property type="evidence" value="ECO:0007669"/>
    <property type="project" value="TreeGrafter"/>
</dbReference>
<keyword evidence="2" id="KW-0560">Oxidoreductase</keyword>
<dbReference type="InterPro" id="IPR013149">
    <property type="entry name" value="ADH-like_C"/>
</dbReference>
<evidence type="ECO:0000256" key="1">
    <source>
        <dbReference type="ARBA" id="ARBA00022857"/>
    </source>
</evidence>
<dbReference type="SUPFAM" id="SSF51735">
    <property type="entry name" value="NAD(P)-binding Rossmann-fold domains"/>
    <property type="match status" value="1"/>
</dbReference>
<dbReference type="Gene3D" id="3.90.180.10">
    <property type="entry name" value="Medium-chain alcohol dehydrogenases, catalytic domain"/>
    <property type="match status" value="1"/>
</dbReference>
<reference evidence="4 5" key="1">
    <citation type="submission" date="2019-03" db="EMBL/GenBank/DDBJ databases">
        <title>Freshwater and sediment microbial communities from various areas in North America, analyzing microbe dynamics in response to fracking.</title>
        <authorList>
            <person name="Lamendella R."/>
        </authorList>
    </citation>
    <scope>NUCLEOTIDE SEQUENCE [LARGE SCALE GENOMIC DNA]</scope>
    <source>
        <strain evidence="4 5">18_TX</strain>
    </source>
</reference>
<dbReference type="GO" id="GO:0070402">
    <property type="term" value="F:NADPH binding"/>
    <property type="evidence" value="ECO:0007669"/>
    <property type="project" value="TreeGrafter"/>
</dbReference>
<evidence type="ECO:0000313" key="4">
    <source>
        <dbReference type="EMBL" id="TDP40480.1"/>
    </source>
</evidence>
<feature type="domain" description="Enoyl reductase (ER)" evidence="3">
    <location>
        <begin position="9"/>
        <end position="319"/>
    </location>
</feature>
<dbReference type="Proteomes" id="UP000295531">
    <property type="component" value="Unassembled WGS sequence"/>
</dbReference>
<gene>
    <name evidence="4" type="ORF">DEU29_10123</name>
</gene>
<comment type="caution">
    <text evidence="4">The sequence shown here is derived from an EMBL/GenBank/DDBJ whole genome shotgun (WGS) entry which is preliminary data.</text>
</comment>
<dbReference type="PANTHER" id="PTHR48106:SF8">
    <property type="entry name" value="OS02G0805600 PROTEIN"/>
    <property type="match status" value="1"/>
</dbReference>
<dbReference type="RefSeq" id="WP_133538168.1">
    <property type="nucleotide sequence ID" value="NZ_SNXI01000001.1"/>
</dbReference>
<name>A0A4R6PTA3_9GAMM</name>
<evidence type="ECO:0000313" key="5">
    <source>
        <dbReference type="Proteomes" id="UP000295531"/>
    </source>
</evidence>
<keyword evidence="1" id="KW-0521">NADP</keyword>
<dbReference type="InterPro" id="IPR011032">
    <property type="entry name" value="GroES-like_sf"/>
</dbReference>
<dbReference type="Pfam" id="PF00107">
    <property type="entry name" value="ADH_zinc_N"/>
    <property type="match status" value="1"/>
</dbReference>
<proteinExistence type="predicted"/>
<dbReference type="InterPro" id="IPR020843">
    <property type="entry name" value="ER"/>
</dbReference>
<dbReference type="SMART" id="SM00829">
    <property type="entry name" value="PKS_ER"/>
    <property type="match status" value="1"/>
</dbReference>
<sequence>MLAAQIKDGQIEWQTDADVQPQQLAADEVQIRIAFAGVNRADLMQVAGAYPPPAGASSVPGLECSGIVTAVGSDVTKLNIGDRVAALLAAGGYAESVIVSQHQVLTLPPSWSLAQGAAWLETFATAYLNVFMLAQLSTTDVVFAHAGASGVGSALIQLCREQGNPIYVTASGDDKCAFCETLGATKAINRQQQDYVEILKAHGGVDVILNPVAGDSIARDQKILNQDGRIILIGLMGGREGSVDFGRMLMKRQQLMGSTLRALPSARKGEILTAMWQQFAEAFSAGRVRPILDKQFDAREINDALAYLKGNNSQGKVVVKIAELEDSQN</sequence>
<organism evidence="4 5">
    <name type="scientific">Idiomarina aquatica</name>
    <dbReference type="NCBI Taxonomy" id="1327752"/>
    <lineage>
        <taxon>Bacteria</taxon>
        <taxon>Pseudomonadati</taxon>
        <taxon>Pseudomonadota</taxon>
        <taxon>Gammaproteobacteria</taxon>
        <taxon>Alteromonadales</taxon>
        <taxon>Idiomarinaceae</taxon>
        <taxon>Idiomarina</taxon>
    </lineage>
</organism>
<keyword evidence="5" id="KW-1185">Reference proteome</keyword>
<dbReference type="InterPro" id="IPR013154">
    <property type="entry name" value="ADH-like_N"/>
</dbReference>
<evidence type="ECO:0000256" key="2">
    <source>
        <dbReference type="ARBA" id="ARBA00023002"/>
    </source>
</evidence>